<dbReference type="EMBL" id="CP124755">
    <property type="protein sequence ID" value="WGZ91168.1"/>
    <property type="molecule type" value="Genomic_DNA"/>
</dbReference>
<feature type="transmembrane region" description="Helical" evidence="1">
    <location>
        <begin position="12"/>
        <end position="35"/>
    </location>
</feature>
<keyword evidence="1" id="KW-0812">Transmembrane</keyword>
<reference evidence="2" key="1">
    <citation type="journal article" date="2023" name="Int. J. Mol. Sci.">
        <title>Metagenomics Revealed a New Genus 'Candidatus Thiocaldithrix dubininis' gen. nov., sp. nov. and a New Species 'Candidatus Thiothrix putei' sp. nov. in the Family Thiotrichaceae, Some Members of Which Have Traits of Both Na+- and H+-Motive Energetics.</title>
        <authorList>
            <person name="Ravin N.V."/>
            <person name="Muntyan M.S."/>
            <person name="Smolyakov D.D."/>
            <person name="Rudenko T.S."/>
            <person name="Beletsky A.V."/>
            <person name="Mardanov A.V."/>
            <person name="Grabovich M.Y."/>
        </authorList>
    </citation>
    <scope>NUCLEOTIDE SEQUENCE</scope>
    <source>
        <strain evidence="2">GKL-01</strain>
    </source>
</reference>
<keyword evidence="1" id="KW-0472">Membrane</keyword>
<evidence type="ECO:0000313" key="2">
    <source>
        <dbReference type="EMBL" id="WGZ91168.1"/>
    </source>
</evidence>
<name>A0AA95H808_9GAMM</name>
<sequence length="72" mass="8260">MSVKLKPEAFMFKWLINGLTDILIALLVSTLILAYSASHYPQYFPAKFYHYWPIKLQTPPKSAPTSQMQVNA</sequence>
<evidence type="ECO:0000256" key="1">
    <source>
        <dbReference type="SAM" id="Phobius"/>
    </source>
</evidence>
<proteinExistence type="predicted"/>
<dbReference type="KEGG" id="tdu:QJT80_01555"/>
<organism evidence="2">
    <name type="scientific">Candidatus Thiocaldithrix dubininis</name>
    <dbReference type="NCBI Taxonomy" id="3080823"/>
    <lineage>
        <taxon>Bacteria</taxon>
        <taxon>Pseudomonadati</taxon>
        <taxon>Pseudomonadota</taxon>
        <taxon>Gammaproteobacteria</taxon>
        <taxon>Thiotrichales</taxon>
        <taxon>Thiotrichaceae</taxon>
        <taxon>Candidatus Thiocaldithrix</taxon>
    </lineage>
</organism>
<gene>
    <name evidence="2" type="ORF">QJT80_01555</name>
</gene>
<accession>A0AA95H808</accession>
<dbReference type="AlphaFoldDB" id="A0AA95H808"/>
<reference evidence="2" key="2">
    <citation type="submission" date="2023-04" db="EMBL/GenBank/DDBJ databases">
        <authorList>
            <person name="Beletskiy A.V."/>
            <person name="Mardanov A.V."/>
            <person name="Ravin N.V."/>
        </authorList>
    </citation>
    <scope>NUCLEOTIDE SEQUENCE</scope>
    <source>
        <strain evidence="2">GKL-01</strain>
    </source>
</reference>
<dbReference type="Proteomes" id="UP001300672">
    <property type="component" value="Chromosome"/>
</dbReference>
<keyword evidence="1" id="KW-1133">Transmembrane helix</keyword>
<protein>
    <submittedName>
        <fullName evidence="2">Uncharacterized protein</fullName>
    </submittedName>
</protein>